<protein>
    <submittedName>
        <fullName evidence="2">Uncharacterized protein</fullName>
    </submittedName>
</protein>
<feature type="region of interest" description="Disordered" evidence="1">
    <location>
        <begin position="71"/>
        <end position="91"/>
    </location>
</feature>
<evidence type="ECO:0000256" key="1">
    <source>
        <dbReference type="SAM" id="MobiDB-lite"/>
    </source>
</evidence>
<keyword evidence="3" id="KW-1185">Reference proteome</keyword>
<evidence type="ECO:0000313" key="2">
    <source>
        <dbReference type="EMBL" id="KAF2731686.1"/>
    </source>
</evidence>
<accession>A0A9P4V011</accession>
<sequence length="247" mass="27450">MTCNLTNTPLFPEPLPLYSRNDPDAISIRSAAPSYVSEAPTYTSTPRHPGINLAPQSLLPPLSPDQVTRGLPAPRYAPGFTDRAHGSIQEPHLNSFSVSSWTSTRTRNNSRQYNAVARRRANQEANTTAILNSLAAVPPPLTTGGSPNASSTQLNAYPVQPGSSSEPVNPLEDPYLVGEEAATRARRARVYREMCLHGQETQRYESRSWDFMLGQMEDWSERDRSWRNFKSRVGQTKLLGRRLGLRS</sequence>
<proteinExistence type="predicted"/>
<evidence type="ECO:0000313" key="3">
    <source>
        <dbReference type="Proteomes" id="UP000799444"/>
    </source>
</evidence>
<name>A0A9P4V011_9PLEO</name>
<dbReference type="OrthoDB" id="4203030at2759"/>
<gene>
    <name evidence="2" type="ORF">EJ04DRAFT_514447</name>
</gene>
<dbReference type="Proteomes" id="UP000799444">
    <property type="component" value="Unassembled WGS sequence"/>
</dbReference>
<organism evidence="2 3">
    <name type="scientific">Polyplosphaeria fusca</name>
    <dbReference type="NCBI Taxonomy" id="682080"/>
    <lineage>
        <taxon>Eukaryota</taxon>
        <taxon>Fungi</taxon>
        <taxon>Dikarya</taxon>
        <taxon>Ascomycota</taxon>
        <taxon>Pezizomycotina</taxon>
        <taxon>Dothideomycetes</taxon>
        <taxon>Pleosporomycetidae</taxon>
        <taxon>Pleosporales</taxon>
        <taxon>Tetraplosphaeriaceae</taxon>
        <taxon>Polyplosphaeria</taxon>
    </lineage>
</organism>
<reference evidence="2" key="1">
    <citation type="journal article" date="2020" name="Stud. Mycol.">
        <title>101 Dothideomycetes genomes: a test case for predicting lifestyles and emergence of pathogens.</title>
        <authorList>
            <person name="Haridas S."/>
            <person name="Albert R."/>
            <person name="Binder M."/>
            <person name="Bloem J."/>
            <person name="Labutti K."/>
            <person name="Salamov A."/>
            <person name="Andreopoulos B."/>
            <person name="Baker S."/>
            <person name="Barry K."/>
            <person name="Bills G."/>
            <person name="Bluhm B."/>
            <person name="Cannon C."/>
            <person name="Castanera R."/>
            <person name="Culley D."/>
            <person name="Daum C."/>
            <person name="Ezra D."/>
            <person name="Gonzalez J."/>
            <person name="Henrissat B."/>
            <person name="Kuo A."/>
            <person name="Liang C."/>
            <person name="Lipzen A."/>
            <person name="Lutzoni F."/>
            <person name="Magnuson J."/>
            <person name="Mondo S."/>
            <person name="Nolan M."/>
            <person name="Ohm R."/>
            <person name="Pangilinan J."/>
            <person name="Park H.-J."/>
            <person name="Ramirez L."/>
            <person name="Alfaro M."/>
            <person name="Sun H."/>
            <person name="Tritt A."/>
            <person name="Yoshinaga Y."/>
            <person name="Zwiers L.-H."/>
            <person name="Turgeon B."/>
            <person name="Goodwin S."/>
            <person name="Spatafora J."/>
            <person name="Crous P."/>
            <person name="Grigoriev I."/>
        </authorList>
    </citation>
    <scope>NUCLEOTIDE SEQUENCE</scope>
    <source>
        <strain evidence="2">CBS 125425</strain>
    </source>
</reference>
<dbReference type="EMBL" id="ML996191">
    <property type="protein sequence ID" value="KAF2731686.1"/>
    <property type="molecule type" value="Genomic_DNA"/>
</dbReference>
<dbReference type="AlphaFoldDB" id="A0A9P4V011"/>
<comment type="caution">
    <text evidence="2">The sequence shown here is derived from an EMBL/GenBank/DDBJ whole genome shotgun (WGS) entry which is preliminary data.</text>
</comment>